<sequence length="193" mass="21711">MENIEIEVPMQLLDAALICVAKKDVRFYLCAIALDDGHIVSTDGYRGFACEVKGLKKDMPQIIMPSDAVRYFLKKIPPVDRSYECHLKVDFKNKKAELHFSDASESFTLIDAKYPNWQPIFPNRLVEGVNNDDYPQFNWAYLTDFQKVQKALGGSGKEGGVRLYPTGKNTAAVIGFENTNFNHAKGAVMPLRS</sequence>
<dbReference type="InterPro" id="IPR046938">
    <property type="entry name" value="DNA_clamp_sf"/>
</dbReference>
<keyword evidence="2" id="KW-1185">Reference proteome</keyword>
<dbReference type="AlphaFoldDB" id="A0A4Q7AH13"/>
<accession>A0A4Q7AH13</accession>
<organism evidence="1 2">
    <name type="scientific">Acinetobacter wuhouensis</name>
    <dbReference type="NCBI Taxonomy" id="1879050"/>
    <lineage>
        <taxon>Bacteria</taxon>
        <taxon>Pseudomonadati</taxon>
        <taxon>Pseudomonadota</taxon>
        <taxon>Gammaproteobacteria</taxon>
        <taxon>Moraxellales</taxon>
        <taxon>Moraxellaceae</taxon>
        <taxon>Acinetobacter</taxon>
    </lineage>
</organism>
<proteinExistence type="predicted"/>
<dbReference type="Proteomes" id="UP000293863">
    <property type="component" value="Unassembled WGS sequence"/>
</dbReference>
<name>A0A4Q7AH13_9GAMM</name>
<dbReference type="EMBL" id="SGSQ01000009">
    <property type="protein sequence ID" value="RZG47016.1"/>
    <property type="molecule type" value="Genomic_DNA"/>
</dbReference>
<dbReference type="SUPFAM" id="SSF55979">
    <property type="entry name" value="DNA clamp"/>
    <property type="match status" value="1"/>
</dbReference>
<dbReference type="RefSeq" id="WP_130168390.1">
    <property type="nucleotide sequence ID" value="NZ_SGSQ01000009.1"/>
</dbReference>
<evidence type="ECO:0008006" key="3">
    <source>
        <dbReference type="Google" id="ProtNLM"/>
    </source>
</evidence>
<evidence type="ECO:0000313" key="1">
    <source>
        <dbReference type="EMBL" id="RZG47016.1"/>
    </source>
</evidence>
<protein>
    <recommendedName>
        <fullName evidence="3">DNA polymerase III beta sliding clamp central domain-containing protein</fullName>
    </recommendedName>
</protein>
<evidence type="ECO:0000313" key="2">
    <source>
        <dbReference type="Proteomes" id="UP000293863"/>
    </source>
</evidence>
<comment type="caution">
    <text evidence="1">The sequence shown here is derived from an EMBL/GenBank/DDBJ whole genome shotgun (WGS) entry which is preliminary data.</text>
</comment>
<gene>
    <name evidence="1" type="ORF">EXU28_07450</name>
</gene>
<dbReference type="Gene3D" id="3.10.150.10">
    <property type="entry name" value="DNA Polymerase III, subunit A, domain 2"/>
    <property type="match status" value="1"/>
</dbReference>
<reference evidence="1 2" key="1">
    <citation type="submission" date="2019-02" db="EMBL/GenBank/DDBJ databases">
        <title>The Batch Genome Submission of Acinetobacter spp. strains.</title>
        <authorList>
            <person name="Qin J."/>
            <person name="Hu Y."/>
            <person name="Ye H."/>
            <person name="Wei L."/>
            <person name="Feng Y."/>
            <person name="Zong Z."/>
        </authorList>
    </citation>
    <scope>NUCLEOTIDE SEQUENCE [LARGE SCALE GENOMIC DNA]</scope>
    <source>
        <strain evidence="1 2">WCHAW060049</strain>
    </source>
</reference>